<dbReference type="CDD" id="cd15283">
    <property type="entry name" value="7tmC_V2R_pheromone"/>
    <property type="match status" value="1"/>
</dbReference>
<dbReference type="Gene3D" id="3.40.50.2300">
    <property type="match status" value="2"/>
</dbReference>
<feature type="transmembrane region" description="Helical" evidence="11">
    <location>
        <begin position="769"/>
        <end position="793"/>
    </location>
</feature>
<feature type="chain" id="PRO_5018617050" description="G-protein coupled receptors family 3 profile domain-containing protein" evidence="12">
    <location>
        <begin position="22"/>
        <end position="810"/>
    </location>
</feature>
<dbReference type="Ensembl" id="ENSFHET00000033623.1">
    <property type="protein sequence ID" value="ENSFHEP00000031987.1"/>
    <property type="gene ID" value="ENSFHEG00000018233.1"/>
</dbReference>
<dbReference type="AlphaFoldDB" id="A0A3Q2QXM6"/>
<evidence type="ECO:0000256" key="6">
    <source>
        <dbReference type="ARBA" id="ARBA00023040"/>
    </source>
</evidence>
<keyword evidence="10" id="KW-0807">Transducer</keyword>
<dbReference type="InterPro" id="IPR000337">
    <property type="entry name" value="GPCR_3"/>
</dbReference>
<keyword evidence="8" id="KW-0675">Receptor</keyword>
<feature type="transmembrane region" description="Helical" evidence="11">
    <location>
        <begin position="542"/>
        <end position="568"/>
    </location>
</feature>
<dbReference type="PRINTS" id="PR01535">
    <property type="entry name" value="VOMERONASL2R"/>
</dbReference>
<dbReference type="SUPFAM" id="SSF53822">
    <property type="entry name" value="Periplasmic binding protein-like I"/>
    <property type="match status" value="1"/>
</dbReference>
<dbReference type="PANTHER" id="PTHR24061:SF528">
    <property type="entry name" value="C-FAMILY ODORANT RECEPTOR OLFCD2-RELATED"/>
    <property type="match status" value="1"/>
</dbReference>
<dbReference type="Pfam" id="PF01094">
    <property type="entry name" value="ANF_receptor"/>
    <property type="match status" value="1"/>
</dbReference>
<protein>
    <recommendedName>
        <fullName evidence="13">G-protein coupled receptors family 3 profile domain-containing protein</fullName>
    </recommendedName>
</protein>
<sequence>MEFGHGWTLLQLLLTASFSQAEEPVCRQWGYFENPQLVKDGDIMLGGLFSFHNNWKEREDTYTEKPLPLQCTSLNFREFQLAQAMLFAIEEINNSSVLLPGISLGYKIYDTCGSNAKSVKVALALLSDYENVSAPAKECVRPVHVQAMMGEASSSPSTAIATVIGPFFIPMISHFATCACLSDKSKYPSFLRTIPSDYYQSRALAQLVKFFGWTWVGAVRTNDDYGNSGMATFIESAQHLGICLEYSLSFFRTDPSSKIQKIINIIKASTSKVIVAFLSQADMDVIIHEFSSHNLTGYQWVGTEAWIFDFQTAAGDKNHILDGAIGLSIPKANVSGLKEFILNVDPLFSSNNELFTEFWEALFSCKLKHSNSAEMQRECTGLEDLTGVENTFTDMSLMPIFNNMYKGVYAVAHALHNILSCNQTCNSNVQLDPLTILQQIKEIYFKTKEGDEVYFNRNGDPAAKYEIINWQRRLYYLISLSLNAIKTTMVFPKTQEMQRTKVMPNAVCRSMQDHSEGWPMKVREQRKHSFKKKAEFLSYKEIMGALLAAASLFGTCMTVVVAVIFVKYRKTPLVRANNSELSFLLLFSLKLCFLCSLTFIGQPSEWSCMLRHTAFGITFVLCISCVLGKTILFLMAFKATLPGRNGIKWFGPTQQRVSVLGFTLVQVIICILWLTIAPPFPSKNFKGFKDKIILECSLGSSVGFWAVLGYIGLLAILCFICAFLGRKLPDNFNEAKFITFSMLIFCAVWITFIPAYVSSPGKFSVAVEIFAILASSFGLLICIFIPKCYIILIKPEENTKRNMMGKGALK</sequence>
<evidence type="ECO:0000256" key="8">
    <source>
        <dbReference type="ARBA" id="ARBA00023170"/>
    </source>
</evidence>
<keyword evidence="3 11" id="KW-0812">Transmembrane</keyword>
<feature type="transmembrane region" description="Helical" evidence="11">
    <location>
        <begin position="580"/>
        <end position="601"/>
    </location>
</feature>
<proteinExistence type="predicted"/>
<reference evidence="14" key="2">
    <citation type="submission" date="2025-09" db="UniProtKB">
        <authorList>
            <consortium name="Ensembl"/>
        </authorList>
    </citation>
    <scope>IDENTIFICATION</scope>
</reference>
<keyword evidence="4 12" id="KW-0732">Signal</keyword>
<keyword evidence="15" id="KW-1185">Reference proteome</keyword>
<keyword evidence="7 11" id="KW-0472">Membrane</keyword>
<evidence type="ECO:0000256" key="2">
    <source>
        <dbReference type="ARBA" id="ARBA00022475"/>
    </source>
</evidence>
<dbReference type="InterPro" id="IPR004073">
    <property type="entry name" value="GPCR_3_vmron_rcpt_2"/>
</dbReference>
<evidence type="ECO:0000256" key="1">
    <source>
        <dbReference type="ARBA" id="ARBA00004651"/>
    </source>
</evidence>
<evidence type="ECO:0000313" key="15">
    <source>
        <dbReference type="Proteomes" id="UP000265000"/>
    </source>
</evidence>
<feature type="transmembrane region" description="Helical" evidence="11">
    <location>
        <begin position="613"/>
        <end position="637"/>
    </location>
</feature>
<dbReference type="InterPro" id="IPR017979">
    <property type="entry name" value="GPCR_3_CS"/>
</dbReference>
<dbReference type="PROSITE" id="PS50259">
    <property type="entry name" value="G_PROTEIN_RECEP_F3_4"/>
    <property type="match status" value="1"/>
</dbReference>
<evidence type="ECO:0000256" key="5">
    <source>
        <dbReference type="ARBA" id="ARBA00022989"/>
    </source>
</evidence>
<comment type="subcellular location">
    <subcellularLocation>
        <location evidence="1">Cell membrane</location>
        <topology evidence="1">Multi-pass membrane protein</topology>
    </subcellularLocation>
</comment>
<dbReference type="InterPro" id="IPR028082">
    <property type="entry name" value="Peripla_BP_I"/>
</dbReference>
<keyword evidence="5 11" id="KW-1133">Transmembrane helix</keyword>
<dbReference type="InterPro" id="IPR017978">
    <property type="entry name" value="GPCR_3_C"/>
</dbReference>
<dbReference type="PANTHER" id="PTHR24061">
    <property type="entry name" value="CALCIUM-SENSING RECEPTOR-RELATED"/>
    <property type="match status" value="1"/>
</dbReference>
<dbReference type="GO" id="GO:0005886">
    <property type="term" value="C:plasma membrane"/>
    <property type="evidence" value="ECO:0007669"/>
    <property type="project" value="UniProtKB-SubCell"/>
</dbReference>
<feature type="transmembrane region" description="Helical" evidence="11">
    <location>
        <begin position="737"/>
        <end position="757"/>
    </location>
</feature>
<evidence type="ECO:0000256" key="11">
    <source>
        <dbReference type="SAM" id="Phobius"/>
    </source>
</evidence>
<feature type="transmembrane region" description="Helical" evidence="11">
    <location>
        <begin position="657"/>
        <end position="676"/>
    </location>
</feature>
<organism evidence="14 15">
    <name type="scientific">Fundulus heteroclitus</name>
    <name type="common">Killifish</name>
    <name type="synonym">Mummichog</name>
    <dbReference type="NCBI Taxonomy" id="8078"/>
    <lineage>
        <taxon>Eukaryota</taxon>
        <taxon>Metazoa</taxon>
        <taxon>Chordata</taxon>
        <taxon>Craniata</taxon>
        <taxon>Vertebrata</taxon>
        <taxon>Euteleostomi</taxon>
        <taxon>Actinopterygii</taxon>
        <taxon>Neopterygii</taxon>
        <taxon>Teleostei</taxon>
        <taxon>Neoteleostei</taxon>
        <taxon>Acanthomorphata</taxon>
        <taxon>Ovalentaria</taxon>
        <taxon>Atherinomorphae</taxon>
        <taxon>Cyprinodontiformes</taxon>
        <taxon>Fundulidae</taxon>
        <taxon>Fundulus</taxon>
    </lineage>
</organism>
<feature type="signal peptide" evidence="12">
    <location>
        <begin position="1"/>
        <end position="21"/>
    </location>
</feature>
<evidence type="ECO:0000256" key="9">
    <source>
        <dbReference type="ARBA" id="ARBA00023180"/>
    </source>
</evidence>
<dbReference type="GeneTree" id="ENSGT01050000244874"/>
<feature type="transmembrane region" description="Helical" evidence="11">
    <location>
        <begin position="704"/>
        <end position="725"/>
    </location>
</feature>
<dbReference type="Proteomes" id="UP000265000">
    <property type="component" value="Unplaced"/>
</dbReference>
<keyword evidence="6" id="KW-0297">G-protein coupled receptor</keyword>
<keyword evidence="9" id="KW-0325">Glycoprotein</keyword>
<evidence type="ECO:0000256" key="7">
    <source>
        <dbReference type="ARBA" id="ARBA00023136"/>
    </source>
</evidence>
<name>A0A3Q2QXM6_FUNHE</name>
<dbReference type="GO" id="GO:0004930">
    <property type="term" value="F:G protein-coupled receptor activity"/>
    <property type="evidence" value="ECO:0007669"/>
    <property type="project" value="UniProtKB-KW"/>
</dbReference>
<dbReference type="PRINTS" id="PR00248">
    <property type="entry name" value="GPCRMGR"/>
</dbReference>
<evidence type="ECO:0000256" key="12">
    <source>
        <dbReference type="SAM" id="SignalP"/>
    </source>
</evidence>
<dbReference type="Pfam" id="PF00003">
    <property type="entry name" value="7tm_3"/>
    <property type="match status" value="1"/>
</dbReference>
<feature type="domain" description="G-protein coupled receptors family 3 profile" evidence="13">
    <location>
        <begin position="543"/>
        <end position="807"/>
    </location>
</feature>
<evidence type="ECO:0000313" key="14">
    <source>
        <dbReference type="Ensembl" id="ENSFHEP00000031987.1"/>
    </source>
</evidence>
<dbReference type="STRING" id="8078.ENSFHEP00000031987"/>
<keyword evidence="2" id="KW-1003">Cell membrane</keyword>
<evidence type="ECO:0000259" key="13">
    <source>
        <dbReference type="PROSITE" id="PS50259"/>
    </source>
</evidence>
<evidence type="ECO:0000256" key="10">
    <source>
        <dbReference type="ARBA" id="ARBA00023224"/>
    </source>
</evidence>
<dbReference type="FunFam" id="3.40.50.2300:FF:000016">
    <property type="entry name" value="Taste 1 receptor member 2"/>
    <property type="match status" value="1"/>
</dbReference>
<accession>A0A3Q2QXM6</accession>
<dbReference type="PROSITE" id="PS00981">
    <property type="entry name" value="G_PROTEIN_RECEP_F3_3"/>
    <property type="match status" value="1"/>
</dbReference>
<evidence type="ECO:0000256" key="4">
    <source>
        <dbReference type="ARBA" id="ARBA00022729"/>
    </source>
</evidence>
<dbReference type="InterPro" id="IPR000068">
    <property type="entry name" value="GPCR_3_Ca_sens_rcpt-rel"/>
</dbReference>
<evidence type="ECO:0000256" key="3">
    <source>
        <dbReference type="ARBA" id="ARBA00022692"/>
    </source>
</evidence>
<dbReference type="InterPro" id="IPR001828">
    <property type="entry name" value="ANF_lig-bd_rcpt"/>
</dbReference>
<reference evidence="14" key="1">
    <citation type="submission" date="2025-08" db="UniProtKB">
        <authorList>
            <consortium name="Ensembl"/>
        </authorList>
    </citation>
    <scope>IDENTIFICATION</scope>
</reference>